<protein>
    <recommendedName>
        <fullName evidence="4">TonB C-terminal domain-containing protein</fullName>
    </recommendedName>
</protein>
<comment type="caution">
    <text evidence="2">The sequence shown here is derived from an EMBL/GenBank/DDBJ whole genome shotgun (WGS) entry which is preliminary data.</text>
</comment>
<dbReference type="Gene3D" id="2.20.110.10">
    <property type="entry name" value="Histone H3 K4-specific methyltransferase SET7/9 N-terminal domain"/>
    <property type="match status" value="1"/>
</dbReference>
<evidence type="ECO:0008006" key="4">
    <source>
        <dbReference type="Google" id="ProtNLM"/>
    </source>
</evidence>
<organism evidence="2 3">
    <name type="scientific">Pontibacter populi</name>
    <dbReference type="NCBI Taxonomy" id="890055"/>
    <lineage>
        <taxon>Bacteria</taxon>
        <taxon>Pseudomonadati</taxon>
        <taxon>Bacteroidota</taxon>
        <taxon>Cytophagia</taxon>
        <taxon>Cytophagales</taxon>
        <taxon>Hymenobacteraceae</taxon>
        <taxon>Pontibacter</taxon>
    </lineage>
</organism>
<reference evidence="2 3" key="1">
    <citation type="submission" date="2021-07" db="EMBL/GenBank/DDBJ databases">
        <authorList>
            <person name="Kim M.K."/>
        </authorList>
    </citation>
    <scope>NUCLEOTIDE SEQUENCE [LARGE SCALE GENOMIC DNA]</scope>
    <source>
        <strain evidence="2 3">HLY7-15</strain>
    </source>
</reference>
<accession>A0ABS6X7I3</accession>
<dbReference type="RefSeq" id="WP_199108525.1">
    <property type="nucleotide sequence ID" value="NZ_JAHWXQ010000001.1"/>
</dbReference>
<name>A0ABS6X7I3_9BACT</name>
<sequence length="372" mass="41992">MKTALLTSLFLVIVHFGVQAQQRVPRNIQIKHIDRDSVHIPMSSNYLLTEDNCAQIIRQSRYNYQQKTFYGNFTDVNPANATQILGSGAYTTDGLKTGPFELRYPNGKLRATGSFADDKFTGDWSVYFENGNPKLKFTVKEGSLLIQEAWDESGKQIVTNGNGKYEVRASILTWSGELLNGKPEGTWRSVNPLDRSKVVYLTEKFKDGKFIKGNGITGPYTDESRILWFDNKEFPFLNIEKFIVTSEPCGSTIKHGLVIGAHYRNGLGSFSDEIGRKISKALTGVNIKPYDNELTFEGEVNENGRISNLSYKNAFNERIASSIARELKTLPLLEPATLDGKPIKQKFDIHFKINPQGYTFNYRFLPIDLQSI</sequence>
<gene>
    <name evidence="2" type="ORF">KYK27_02775</name>
</gene>
<keyword evidence="1" id="KW-0732">Signal</keyword>
<evidence type="ECO:0000313" key="3">
    <source>
        <dbReference type="Proteomes" id="UP000774935"/>
    </source>
</evidence>
<evidence type="ECO:0000256" key="1">
    <source>
        <dbReference type="SAM" id="SignalP"/>
    </source>
</evidence>
<evidence type="ECO:0000313" key="2">
    <source>
        <dbReference type="EMBL" id="MBW3363952.1"/>
    </source>
</evidence>
<proteinExistence type="predicted"/>
<dbReference type="Proteomes" id="UP000774935">
    <property type="component" value="Unassembled WGS sequence"/>
</dbReference>
<feature type="chain" id="PRO_5045993604" description="TonB C-terminal domain-containing protein" evidence="1">
    <location>
        <begin position="21"/>
        <end position="372"/>
    </location>
</feature>
<dbReference type="SUPFAM" id="SSF82185">
    <property type="entry name" value="Histone H3 K4-specific methyltransferase SET7/9 N-terminal domain"/>
    <property type="match status" value="1"/>
</dbReference>
<feature type="signal peptide" evidence="1">
    <location>
        <begin position="1"/>
        <end position="20"/>
    </location>
</feature>
<keyword evidence="3" id="KW-1185">Reference proteome</keyword>
<dbReference type="EMBL" id="JAHWXQ010000001">
    <property type="protein sequence ID" value="MBW3363952.1"/>
    <property type="molecule type" value="Genomic_DNA"/>
</dbReference>